<proteinExistence type="predicted"/>
<keyword evidence="2" id="KW-1185">Reference proteome</keyword>
<dbReference type="PANTHER" id="PTHR10622">
    <property type="entry name" value="HET DOMAIN-CONTAINING PROTEIN"/>
    <property type="match status" value="1"/>
</dbReference>
<evidence type="ECO:0000313" key="2">
    <source>
        <dbReference type="Proteomes" id="UP000297245"/>
    </source>
</evidence>
<dbReference type="PANTHER" id="PTHR10622:SF10">
    <property type="entry name" value="HET DOMAIN-CONTAINING PROTEIN"/>
    <property type="match status" value="1"/>
</dbReference>
<evidence type="ECO:0008006" key="3">
    <source>
        <dbReference type="Google" id="ProtNLM"/>
    </source>
</evidence>
<sequence>MGRIVKDVMELKKSRWFMRGWTLQELIAPRYMVFLDKDWDKISTRYGIRHVVSELTSIPVEVFERGRLDDYSIAQKMSWATSRKTTREEGHGILPHGFIRGQTCHQSMEREEQRLLFVYNRKLSSTRMIGVFLPGSHCRIYHRDRGMFASSPSEFVSSGKCLRDTGKDIFYASLHCRDPNGVIGIYLQKQGHRYIRWRPYFSLSHTDKPLGKLQEVVVKESTITLPQQRFQYDNIPVEFKPDSDVSLQDGNRFFLPRDSRHMFGLRTKKGNTFDVVLRTRLDDVIPLLWMWFLVNDRWVDDDGHSLQDSRLLPIDNENALVSFFAHTTGDSSNQRIVEINYIPSSTAKFQLYRQICTFRCTSHALTSKTLNFAVDALPAYLRVLSIPSVFPSEFRWVGDGKEVFDVFASTDTLPISDVWESYLSLGSRYKCRKIGTATTALDEWSSLIVTVEKEILLGSAWYHVVLTQQRSH</sequence>
<protein>
    <recommendedName>
        <fullName evidence="3">Heterokaryon incompatibility domain-containing protein</fullName>
    </recommendedName>
</protein>
<dbReference type="AlphaFoldDB" id="A0A4S8KQ52"/>
<dbReference type="Proteomes" id="UP000297245">
    <property type="component" value="Unassembled WGS sequence"/>
</dbReference>
<reference evidence="1 2" key="1">
    <citation type="journal article" date="2019" name="Nat. Ecol. Evol.">
        <title>Megaphylogeny resolves global patterns of mushroom evolution.</title>
        <authorList>
            <person name="Varga T."/>
            <person name="Krizsan K."/>
            <person name="Foldi C."/>
            <person name="Dima B."/>
            <person name="Sanchez-Garcia M."/>
            <person name="Sanchez-Ramirez S."/>
            <person name="Szollosi G.J."/>
            <person name="Szarkandi J.G."/>
            <person name="Papp V."/>
            <person name="Albert L."/>
            <person name="Andreopoulos W."/>
            <person name="Angelini C."/>
            <person name="Antonin V."/>
            <person name="Barry K.W."/>
            <person name="Bougher N.L."/>
            <person name="Buchanan P."/>
            <person name="Buyck B."/>
            <person name="Bense V."/>
            <person name="Catcheside P."/>
            <person name="Chovatia M."/>
            <person name="Cooper J."/>
            <person name="Damon W."/>
            <person name="Desjardin D."/>
            <person name="Finy P."/>
            <person name="Geml J."/>
            <person name="Haridas S."/>
            <person name="Hughes K."/>
            <person name="Justo A."/>
            <person name="Karasinski D."/>
            <person name="Kautmanova I."/>
            <person name="Kiss B."/>
            <person name="Kocsube S."/>
            <person name="Kotiranta H."/>
            <person name="LaButti K.M."/>
            <person name="Lechner B.E."/>
            <person name="Liimatainen K."/>
            <person name="Lipzen A."/>
            <person name="Lukacs Z."/>
            <person name="Mihaltcheva S."/>
            <person name="Morgado L.N."/>
            <person name="Niskanen T."/>
            <person name="Noordeloos M.E."/>
            <person name="Ohm R.A."/>
            <person name="Ortiz-Santana B."/>
            <person name="Ovrebo C."/>
            <person name="Racz N."/>
            <person name="Riley R."/>
            <person name="Savchenko A."/>
            <person name="Shiryaev A."/>
            <person name="Soop K."/>
            <person name="Spirin V."/>
            <person name="Szebenyi C."/>
            <person name="Tomsovsky M."/>
            <person name="Tulloss R.E."/>
            <person name="Uehling J."/>
            <person name="Grigoriev I.V."/>
            <person name="Vagvolgyi C."/>
            <person name="Papp T."/>
            <person name="Martin F.M."/>
            <person name="Miettinen O."/>
            <person name="Hibbett D.S."/>
            <person name="Nagy L.G."/>
        </authorList>
    </citation>
    <scope>NUCLEOTIDE SEQUENCE [LARGE SCALE GENOMIC DNA]</scope>
    <source>
        <strain evidence="1 2">CBS 962.96</strain>
    </source>
</reference>
<evidence type="ECO:0000313" key="1">
    <source>
        <dbReference type="EMBL" id="THU77827.1"/>
    </source>
</evidence>
<accession>A0A4S8KQ52</accession>
<organism evidence="1 2">
    <name type="scientific">Dendrothele bispora (strain CBS 962.96)</name>
    <dbReference type="NCBI Taxonomy" id="1314807"/>
    <lineage>
        <taxon>Eukaryota</taxon>
        <taxon>Fungi</taxon>
        <taxon>Dikarya</taxon>
        <taxon>Basidiomycota</taxon>
        <taxon>Agaricomycotina</taxon>
        <taxon>Agaricomycetes</taxon>
        <taxon>Agaricomycetidae</taxon>
        <taxon>Agaricales</taxon>
        <taxon>Agaricales incertae sedis</taxon>
        <taxon>Dendrothele</taxon>
    </lineage>
</organism>
<name>A0A4S8KQ52_DENBC</name>
<gene>
    <name evidence="1" type="ORF">K435DRAFT_877343</name>
</gene>
<dbReference type="EMBL" id="ML180328">
    <property type="protein sequence ID" value="THU77827.1"/>
    <property type="molecule type" value="Genomic_DNA"/>
</dbReference>